<dbReference type="InterPro" id="IPR036804">
    <property type="entry name" value="CheR_N_sf"/>
</dbReference>
<keyword evidence="4 7" id="KW-0808">Transferase</keyword>
<dbReference type="GO" id="GO:0032259">
    <property type="term" value="P:methylation"/>
    <property type="evidence" value="ECO:0007669"/>
    <property type="project" value="UniProtKB-KW"/>
</dbReference>
<proteinExistence type="predicted"/>
<dbReference type="HOGENOM" id="CLU_025854_0_2_3"/>
<evidence type="ECO:0000256" key="4">
    <source>
        <dbReference type="ARBA" id="ARBA00022679"/>
    </source>
</evidence>
<dbReference type="InterPro" id="IPR050903">
    <property type="entry name" value="Bact_Chemotaxis_MeTrfase"/>
</dbReference>
<name>Q10WZ5_TRIEI</name>
<accession>Q10WZ5</accession>
<dbReference type="PANTHER" id="PTHR24422">
    <property type="entry name" value="CHEMOTAXIS PROTEIN METHYLTRANSFERASE"/>
    <property type="match status" value="1"/>
</dbReference>
<reference evidence="7" key="1">
    <citation type="submission" date="2006-06" db="EMBL/GenBank/DDBJ databases">
        <title>Complete sequence of Trichodesmium erythraeum IMS101.</title>
        <authorList>
            <consortium name="US DOE Joint Genome Institute"/>
            <person name="Copeland A."/>
            <person name="Lucas S."/>
            <person name="Lapidus A."/>
            <person name="Barry K."/>
            <person name="Detter J.C."/>
            <person name="Glavina del Rio T."/>
            <person name="Hammon N."/>
            <person name="Israni S."/>
            <person name="Dalin E."/>
            <person name="Tice H."/>
            <person name="Pitluck S."/>
            <person name="Kiss H."/>
            <person name="Munk A.C."/>
            <person name="Brettin T."/>
            <person name="Bruce D."/>
            <person name="Han C."/>
            <person name="Tapia R."/>
            <person name="Gilna P."/>
            <person name="Schmutz J."/>
            <person name="Larimer F."/>
            <person name="Land M."/>
            <person name="Hauser L."/>
            <person name="Kyrpides N."/>
            <person name="Kim E."/>
            <person name="Richardson P."/>
        </authorList>
    </citation>
    <scope>NUCLEOTIDE SEQUENCE [LARGE SCALE GENOMIC DNA]</scope>
    <source>
        <strain evidence="7">IMS101</strain>
    </source>
</reference>
<evidence type="ECO:0000256" key="2">
    <source>
        <dbReference type="ARBA" id="ARBA00012534"/>
    </source>
</evidence>
<dbReference type="OrthoDB" id="9799157at2"/>
<evidence type="ECO:0000256" key="5">
    <source>
        <dbReference type="ARBA" id="ARBA00022691"/>
    </source>
</evidence>
<dbReference type="GO" id="GO:0008983">
    <property type="term" value="F:protein-glutamate O-methyltransferase activity"/>
    <property type="evidence" value="ECO:0007669"/>
    <property type="project" value="UniProtKB-EC"/>
</dbReference>
<dbReference type="SUPFAM" id="SSF53335">
    <property type="entry name" value="S-adenosyl-L-methionine-dependent methyltransferases"/>
    <property type="match status" value="1"/>
</dbReference>
<keyword evidence="3 7" id="KW-0489">Methyltransferase</keyword>
<dbReference type="SMART" id="SM00138">
    <property type="entry name" value="MeTrc"/>
    <property type="match status" value="1"/>
</dbReference>
<dbReference type="SUPFAM" id="SSF47757">
    <property type="entry name" value="Chemotaxis receptor methyltransferase CheR, N-terminal domain"/>
    <property type="match status" value="1"/>
</dbReference>
<dbReference type="Pfam" id="PF03705">
    <property type="entry name" value="CheR_N"/>
    <property type="match status" value="1"/>
</dbReference>
<evidence type="ECO:0000313" key="7">
    <source>
        <dbReference type="EMBL" id="ABG53229.1"/>
    </source>
</evidence>
<dbReference type="InterPro" id="IPR029063">
    <property type="entry name" value="SAM-dependent_MTases_sf"/>
</dbReference>
<dbReference type="KEGG" id="ter:Tery_4228"/>
<keyword evidence="5" id="KW-0949">S-adenosyl-L-methionine</keyword>
<dbReference type="Gene3D" id="1.10.155.10">
    <property type="entry name" value="Chemotaxis receptor methyltransferase CheR, N-terminal domain"/>
    <property type="match status" value="1"/>
</dbReference>
<dbReference type="PROSITE" id="PS50123">
    <property type="entry name" value="CHER"/>
    <property type="match status" value="1"/>
</dbReference>
<dbReference type="EMBL" id="CP000393">
    <property type="protein sequence ID" value="ABG53229.1"/>
    <property type="molecule type" value="Genomic_DNA"/>
</dbReference>
<dbReference type="PANTHER" id="PTHR24422:SF21">
    <property type="entry name" value="CHEMOTAXIS PROTEIN METHYLTRANSFERASE 1"/>
    <property type="match status" value="1"/>
</dbReference>
<dbReference type="InterPro" id="IPR000780">
    <property type="entry name" value="CheR_MeTrfase"/>
</dbReference>
<dbReference type="EC" id="2.1.1.80" evidence="2"/>
<dbReference type="InterPro" id="IPR022642">
    <property type="entry name" value="CheR_C"/>
</dbReference>
<evidence type="ECO:0000256" key="1">
    <source>
        <dbReference type="ARBA" id="ARBA00001541"/>
    </source>
</evidence>
<evidence type="ECO:0000256" key="3">
    <source>
        <dbReference type="ARBA" id="ARBA00022603"/>
    </source>
</evidence>
<dbReference type="STRING" id="203124.Tery_4228"/>
<dbReference type="InterPro" id="IPR022641">
    <property type="entry name" value="CheR_N"/>
</dbReference>
<dbReference type="Gene3D" id="3.40.50.150">
    <property type="entry name" value="Vaccinia Virus protein VP39"/>
    <property type="match status" value="1"/>
</dbReference>
<gene>
    <name evidence="7" type="ordered locus">Tery_4228</name>
</gene>
<organism evidence="7">
    <name type="scientific">Trichodesmium erythraeum (strain IMS101)</name>
    <dbReference type="NCBI Taxonomy" id="203124"/>
    <lineage>
        <taxon>Bacteria</taxon>
        <taxon>Bacillati</taxon>
        <taxon>Cyanobacteriota</taxon>
        <taxon>Cyanophyceae</taxon>
        <taxon>Oscillatoriophycideae</taxon>
        <taxon>Oscillatoriales</taxon>
        <taxon>Microcoleaceae</taxon>
        <taxon>Trichodesmium</taxon>
    </lineage>
</organism>
<dbReference type="RefSeq" id="WP_011613559.1">
    <property type="nucleotide sequence ID" value="NC_008312.1"/>
</dbReference>
<dbReference type="PRINTS" id="PR00996">
    <property type="entry name" value="CHERMTFRASE"/>
</dbReference>
<comment type="catalytic activity">
    <reaction evidence="1">
        <text>L-glutamyl-[protein] + S-adenosyl-L-methionine = [protein]-L-glutamate 5-O-methyl ester + S-adenosyl-L-homocysteine</text>
        <dbReference type="Rhea" id="RHEA:24452"/>
        <dbReference type="Rhea" id="RHEA-COMP:10208"/>
        <dbReference type="Rhea" id="RHEA-COMP:10311"/>
        <dbReference type="ChEBI" id="CHEBI:29973"/>
        <dbReference type="ChEBI" id="CHEBI:57856"/>
        <dbReference type="ChEBI" id="CHEBI:59789"/>
        <dbReference type="ChEBI" id="CHEBI:82795"/>
        <dbReference type="EC" id="2.1.1.80"/>
    </reaction>
</comment>
<protein>
    <recommendedName>
        <fullName evidence="2">protein-glutamate O-methyltransferase</fullName>
        <ecNumber evidence="2">2.1.1.80</ecNumber>
    </recommendedName>
</protein>
<feature type="domain" description="CheR-type methyltransferase" evidence="6">
    <location>
        <begin position="1"/>
        <end position="274"/>
    </location>
</feature>
<evidence type="ECO:0000259" key="6">
    <source>
        <dbReference type="PROSITE" id="PS50123"/>
    </source>
</evidence>
<sequence length="274" mass="32372">MSINSIDFKYIRQLLDQKTSVILPYDKVYFVESRLAPIASSENLNSVSQLITKLRNNPLNDLHKRVIEALMTTETSFFRDNYPFEALQKFILPELISKQKMKSSLSIWSSACSSGQEPYSIAILLQEYFPVINNWNVSIIASDISEQMLELARIGRYNQHQVERGLSVYFQNKYFQRQGKEWQIIPEICRKVVFRQLNLCKKWNNLPKMDLIFLRNVLIYFNIETKRNILFKVRQLLKRDGYLFLGGGETTINIDDNFELVRFNRAICYRLRKK</sequence>
<dbReference type="Pfam" id="PF01739">
    <property type="entry name" value="CheR"/>
    <property type="match status" value="1"/>
</dbReference>
<dbReference type="eggNOG" id="COG1352">
    <property type="taxonomic scope" value="Bacteria"/>
</dbReference>
<dbReference type="AlphaFoldDB" id="Q10WZ5"/>